<dbReference type="Proteomes" id="UP000009026">
    <property type="component" value="Chromosome"/>
</dbReference>
<dbReference type="AlphaFoldDB" id="A0A0H4X2W0"/>
<name>A0A0H4X2W0_9BACT</name>
<proteinExistence type="predicted"/>
<accession>A0A0H4X2W0</accession>
<dbReference type="EMBL" id="CP012109">
    <property type="protein sequence ID" value="AKQ68223.1"/>
    <property type="molecule type" value="Genomic_DNA"/>
</dbReference>
<evidence type="ECO:0000313" key="2">
    <source>
        <dbReference type="Proteomes" id="UP000009026"/>
    </source>
</evidence>
<dbReference type="STRING" id="1297742.A176_005135"/>
<sequence length="168" mass="19002">MEKARLESFFDFCCFDSSFVELRRRARHDLEVTGNAYCEVLRDGTAGIARFVYVPSYTVRLLPLDKEAVEVRERVRISAVSFDSVTTRRRLRRYIQVQSTERVYFKSFGDSRVISRLTGRAFPDVAALKAADSSDGPATESTARCSRKWACASGASAARRRPREARSA</sequence>
<reference evidence="1 2" key="1">
    <citation type="journal article" date="2016" name="PLoS ONE">
        <title>Complete Genome Sequence and Comparative Genomics of a Novel Myxobacterium Myxococcus hansupus.</title>
        <authorList>
            <person name="Sharma G."/>
            <person name="Narwani T."/>
            <person name="Subramanian S."/>
        </authorList>
    </citation>
    <scope>NUCLEOTIDE SEQUENCE [LARGE SCALE GENOMIC DNA]</scope>
    <source>
        <strain evidence="2">mixupus</strain>
    </source>
</reference>
<protein>
    <submittedName>
        <fullName evidence="1">Phage-like element PBSX protein xkdE</fullName>
    </submittedName>
</protein>
<dbReference type="PATRIC" id="fig|1297742.4.peg.5208"/>
<evidence type="ECO:0000313" key="1">
    <source>
        <dbReference type="EMBL" id="AKQ68223.1"/>
    </source>
</evidence>
<dbReference type="eggNOG" id="COG5518">
    <property type="taxonomic scope" value="Bacteria"/>
</dbReference>
<organism evidence="1 2">
    <name type="scientific">Pseudomyxococcus hansupus</name>
    <dbReference type="NCBI Taxonomy" id="1297742"/>
    <lineage>
        <taxon>Bacteria</taxon>
        <taxon>Pseudomonadati</taxon>
        <taxon>Myxococcota</taxon>
        <taxon>Myxococcia</taxon>
        <taxon>Myxococcales</taxon>
        <taxon>Cystobacterineae</taxon>
        <taxon>Myxococcaceae</taxon>
        <taxon>Pseudomyxococcus</taxon>
    </lineage>
</organism>
<dbReference type="KEGG" id="mym:A176_005135"/>
<gene>
    <name evidence="1" type="ORF">A176_005135</name>
</gene>
<keyword evidence="2" id="KW-1185">Reference proteome</keyword>